<comment type="caution">
    <text evidence="2">The sequence shown here is derived from an EMBL/GenBank/DDBJ whole genome shotgun (WGS) entry which is preliminary data.</text>
</comment>
<gene>
    <name evidence="2" type="ORF">BBK14_29375</name>
</gene>
<keyword evidence="3" id="KW-1185">Reference proteome</keyword>
<dbReference type="Proteomes" id="UP000179769">
    <property type="component" value="Unassembled WGS sequence"/>
</dbReference>
<reference evidence="3" key="1">
    <citation type="submission" date="2016-07" db="EMBL/GenBank/DDBJ databases">
        <title>Frankia sp. NRRL B-16219 Genome sequencing.</title>
        <authorList>
            <person name="Ghodhbane-Gtari F."/>
            <person name="Swanson E."/>
            <person name="Gueddou A."/>
            <person name="Louati M."/>
            <person name="Nouioui I."/>
            <person name="Hezbri K."/>
            <person name="Abebe-Akele F."/>
            <person name="Simpson S."/>
            <person name="Morris K."/>
            <person name="Thomas K."/>
            <person name="Gtari M."/>
            <person name="Tisa L.S."/>
        </authorList>
    </citation>
    <scope>NUCLEOTIDE SEQUENCE [LARGE SCALE GENOMIC DNA]</scope>
    <source>
        <strain evidence="3">NRRL B-16219</strain>
    </source>
</reference>
<accession>A0A1S1PDC9</accession>
<proteinExistence type="predicted"/>
<sequence>MVRDIAVLTRGSYLDALRASLVDQGWVTVSADSLAAGMARLVHGWPVGAVAERRLDTGGAWRIVDPKMPAVGAEWTTITGAKVMLDPKTKGLHKPCAAMKLLPALPELKPVGKPVEYVHMSEMVFIGESVEVFDDPDGPKDADYREMRVWKGTGASCSWTAHSCRPCEARIPYLICDVPTNMIGEPAG</sequence>
<dbReference type="OrthoDB" id="3476326at2"/>
<dbReference type="EMBL" id="MAXA01000282">
    <property type="protein sequence ID" value="OHV19251.1"/>
    <property type="molecule type" value="Genomic_DNA"/>
</dbReference>
<protein>
    <recommendedName>
        <fullName evidence="1">DUF7715 domain-containing protein</fullName>
    </recommendedName>
</protein>
<dbReference type="Pfam" id="PF24831">
    <property type="entry name" value="DUF7715"/>
    <property type="match status" value="1"/>
</dbReference>
<evidence type="ECO:0000313" key="2">
    <source>
        <dbReference type="EMBL" id="OHV19251.1"/>
    </source>
</evidence>
<evidence type="ECO:0000313" key="3">
    <source>
        <dbReference type="Proteomes" id="UP000179769"/>
    </source>
</evidence>
<name>A0A1S1PDC9_9ACTN</name>
<evidence type="ECO:0000259" key="1">
    <source>
        <dbReference type="Pfam" id="PF24831"/>
    </source>
</evidence>
<dbReference type="InterPro" id="IPR056132">
    <property type="entry name" value="DUF7715"/>
</dbReference>
<organism evidence="2 3">
    <name type="scientific">Parafrankia soli</name>
    <dbReference type="NCBI Taxonomy" id="2599596"/>
    <lineage>
        <taxon>Bacteria</taxon>
        <taxon>Bacillati</taxon>
        <taxon>Actinomycetota</taxon>
        <taxon>Actinomycetes</taxon>
        <taxon>Frankiales</taxon>
        <taxon>Frankiaceae</taxon>
        <taxon>Parafrankia</taxon>
    </lineage>
</organism>
<feature type="domain" description="DUF7715" evidence="1">
    <location>
        <begin position="1"/>
        <end position="57"/>
    </location>
</feature>
<dbReference type="AlphaFoldDB" id="A0A1S1PDC9"/>